<organism evidence="7 8">
    <name type="scientific">Leucosporidium creatinivorum</name>
    <dbReference type="NCBI Taxonomy" id="106004"/>
    <lineage>
        <taxon>Eukaryota</taxon>
        <taxon>Fungi</taxon>
        <taxon>Dikarya</taxon>
        <taxon>Basidiomycota</taxon>
        <taxon>Pucciniomycotina</taxon>
        <taxon>Microbotryomycetes</taxon>
        <taxon>Leucosporidiales</taxon>
        <taxon>Leucosporidium</taxon>
    </lineage>
</organism>
<dbReference type="InParanoid" id="A0A1Y2G7G9"/>
<dbReference type="InterPro" id="IPR023210">
    <property type="entry name" value="NADP_OxRdtase_dom"/>
</dbReference>
<dbReference type="AlphaFoldDB" id="A0A1Y2G7G9"/>
<evidence type="ECO:0000313" key="8">
    <source>
        <dbReference type="Proteomes" id="UP000193467"/>
    </source>
</evidence>
<feature type="site" description="Lowers pKa of active site Tyr" evidence="5">
    <location>
        <position position="79"/>
    </location>
</feature>
<feature type="binding site" evidence="4">
    <location>
        <position position="112"/>
    </location>
    <ligand>
        <name>substrate</name>
    </ligand>
</feature>
<sequence length="320" mass="35250">MAPASTYTLSTGAESPLTGFGLWKVTENTAEVVYNALKAGYRLLDGAADYQNEVEAGKGLRRAIDEGIVKREDVFITSKLWNTFHAYEHVLPAAKRSLADWGVDYFDLYLIHFPISLKYVDPAVRYPPEWDDGNGVVTPSDDPIHLTWKGMEDVYSAGLAKAIGVSNFSGGLLIDLVRYAKVKPAVLQIEHHPYFTQPQLVELAKTLGVAVTAYSSFGPASWLELNHDLALKTPSLLEHSTISSIAKKHNKTTAQVLLRWATQRGIAVIPKSNNPARAKENLESVLFDLEKEDIKAISALNENRRLADPVAIHPALAIYA</sequence>
<evidence type="ECO:0000256" key="2">
    <source>
        <dbReference type="ARBA" id="ARBA00023002"/>
    </source>
</evidence>
<reference evidence="7 8" key="1">
    <citation type="submission" date="2016-07" db="EMBL/GenBank/DDBJ databases">
        <title>Pervasive Adenine N6-methylation of Active Genes in Fungi.</title>
        <authorList>
            <consortium name="DOE Joint Genome Institute"/>
            <person name="Mondo S.J."/>
            <person name="Dannebaum R.O."/>
            <person name="Kuo R.C."/>
            <person name="Labutti K."/>
            <person name="Haridas S."/>
            <person name="Kuo A."/>
            <person name="Salamov A."/>
            <person name="Ahrendt S.R."/>
            <person name="Lipzen A."/>
            <person name="Sullivan W."/>
            <person name="Andreopoulos W.B."/>
            <person name="Clum A."/>
            <person name="Lindquist E."/>
            <person name="Daum C."/>
            <person name="Ramamoorthy G.K."/>
            <person name="Gryganskyi A."/>
            <person name="Culley D."/>
            <person name="Magnuson J.K."/>
            <person name="James T.Y."/>
            <person name="O'Malley M.A."/>
            <person name="Stajich J.E."/>
            <person name="Spatafora J.W."/>
            <person name="Visel A."/>
            <person name="Grigoriev I.V."/>
        </authorList>
    </citation>
    <scope>NUCLEOTIDE SEQUENCE [LARGE SCALE GENOMIC DNA]</scope>
    <source>
        <strain evidence="7 8">62-1032</strain>
    </source>
</reference>
<dbReference type="EMBL" id="MCGR01000001">
    <property type="protein sequence ID" value="ORY92518.1"/>
    <property type="molecule type" value="Genomic_DNA"/>
</dbReference>
<dbReference type="GO" id="GO:0016491">
    <property type="term" value="F:oxidoreductase activity"/>
    <property type="evidence" value="ECO:0007669"/>
    <property type="project" value="UniProtKB-KW"/>
</dbReference>
<dbReference type="PRINTS" id="PR00069">
    <property type="entry name" value="ALDKETRDTASE"/>
</dbReference>
<dbReference type="InterPro" id="IPR036812">
    <property type="entry name" value="NAD(P)_OxRdtase_dom_sf"/>
</dbReference>
<evidence type="ECO:0000259" key="6">
    <source>
        <dbReference type="Pfam" id="PF00248"/>
    </source>
</evidence>
<name>A0A1Y2G7G9_9BASI</name>
<dbReference type="STRING" id="106004.A0A1Y2G7G9"/>
<evidence type="ECO:0000313" key="7">
    <source>
        <dbReference type="EMBL" id="ORY92518.1"/>
    </source>
</evidence>
<dbReference type="InterPro" id="IPR018170">
    <property type="entry name" value="Aldo/ket_reductase_CS"/>
</dbReference>
<feature type="active site" description="Proton donor" evidence="3">
    <location>
        <position position="50"/>
    </location>
</feature>
<dbReference type="SUPFAM" id="SSF51430">
    <property type="entry name" value="NAD(P)-linked oxidoreductase"/>
    <property type="match status" value="1"/>
</dbReference>
<dbReference type="InterPro" id="IPR020471">
    <property type="entry name" value="AKR"/>
</dbReference>
<comment type="caution">
    <text evidence="7">The sequence shown here is derived from an EMBL/GenBank/DDBJ whole genome shotgun (WGS) entry which is preliminary data.</text>
</comment>
<dbReference type="Pfam" id="PF00248">
    <property type="entry name" value="Aldo_ket_red"/>
    <property type="match status" value="1"/>
</dbReference>
<proteinExistence type="inferred from homology"/>
<keyword evidence="8" id="KW-1185">Reference proteome</keyword>
<evidence type="ECO:0000256" key="1">
    <source>
        <dbReference type="ARBA" id="ARBA00007905"/>
    </source>
</evidence>
<dbReference type="FunFam" id="3.20.20.100:FF:000007">
    <property type="entry name" value="NAD(P)H-dependent D-xylose reductase xyl1"/>
    <property type="match status" value="1"/>
</dbReference>
<gene>
    <name evidence="7" type="ORF">BCR35DRAFT_285875</name>
</gene>
<comment type="similarity">
    <text evidence="1">Belongs to the aldo/keto reductase family.</text>
</comment>
<protein>
    <submittedName>
        <fullName evidence="7">Putative NAD(P)H-dependent D-xylose reductase xyl1</fullName>
    </submittedName>
</protein>
<accession>A0A1Y2G7G9</accession>
<evidence type="ECO:0000256" key="3">
    <source>
        <dbReference type="PIRSR" id="PIRSR000097-1"/>
    </source>
</evidence>
<keyword evidence="2" id="KW-0560">Oxidoreductase</keyword>
<evidence type="ECO:0000256" key="5">
    <source>
        <dbReference type="PIRSR" id="PIRSR000097-3"/>
    </source>
</evidence>
<dbReference type="Proteomes" id="UP000193467">
    <property type="component" value="Unassembled WGS sequence"/>
</dbReference>
<feature type="domain" description="NADP-dependent oxidoreductase" evidence="6">
    <location>
        <begin position="21"/>
        <end position="302"/>
    </location>
</feature>
<dbReference type="PROSITE" id="PS00798">
    <property type="entry name" value="ALDOKETO_REDUCTASE_1"/>
    <property type="match status" value="1"/>
</dbReference>
<dbReference type="PROSITE" id="PS00062">
    <property type="entry name" value="ALDOKETO_REDUCTASE_2"/>
    <property type="match status" value="1"/>
</dbReference>
<evidence type="ECO:0000256" key="4">
    <source>
        <dbReference type="PIRSR" id="PIRSR000097-2"/>
    </source>
</evidence>
<dbReference type="OrthoDB" id="416253at2759"/>
<dbReference type="PIRSF" id="PIRSF000097">
    <property type="entry name" value="AKR"/>
    <property type="match status" value="1"/>
</dbReference>
<dbReference type="Gene3D" id="3.20.20.100">
    <property type="entry name" value="NADP-dependent oxidoreductase domain"/>
    <property type="match status" value="1"/>
</dbReference>
<dbReference type="PANTHER" id="PTHR11732">
    <property type="entry name" value="ALDO/KETO REDUCTASE"/>
    <property type="match status" value="1"/>
</dbReference>